<dbReference type="Gene3D" id="1.20.58.100">
    <property type="entry name" value="Fumarate reductase/succinate dehydrogenase flavoprotein-like, C-terminal domain"/>
    <property type="match status" value="1"/>
</dbReference>
<dbReference type="InterPro" id="IPR036188">
    <property type="entry name" value="FAD/NAD-bd_sf"/>
</dbReference>
<evidence type="ECO:0000256" key="9">
    <source>
        <dbReference type="ARBA" id="ARBA00048305"/>
    </source>
</evidence>
<keyword evidence="7 12" id="KW-0274">FAD</keyword>
<dbReference type="InterPro" id="IPR015939">
    <property type="entry name" value="Fum_Rdtase/Succ_DH_flav-like_C"/>
</dbReference>
<keyword evidence="5 12" id="KW-0285">Flavoprotein</keyword>
<comment type="function">
    <text evidence="12">Catalyzes the oxidation of L-aspartate to iminoaspartate.</text>
</comment>
<comment type="subcellular location">
    <subcellularLocation>
        <location evidence="12">Cytoplasm</location>
    </subcellularLocation>
</comment>
<evidence type="ECO:0000256" key="11">
    <source>
        <dbReference type="PIRSR" id="PIRSR000171-1"/>
    </source>
</evidence>
<evidence type="ECO:0000256" key="3">
    <source>
        <dbReference type="ARBA" id="ARBA00008562"/>
    </source>
</evidence>
<dbReference type="PANTHER" id="PTHR42716">
    <property type="entry name" value="L-ASPARTATE OXIDASE"/>
    <property type="match status" value="1"/>
</dbReference>
<dbReference type="InterPro" id="IPR037099">
    <property type="entry name" value="Fum_R/Succ_DH_flav-like_C_sf"/>
</dbReference>
<dbReference type="InterPro" id="IPR005288">
    <property type="entry name" value="NadB"/>
</dbReference>
<dbReference type="InterPro" id="IPR027477">
    <property type="entry name" value="Succ_DH/fumarate_Rdtase_cat_sf"/>
</dbReference>
<dbReference type="Pfam" id="PF02910">
    <property type="entry name" value="Succ_DH_flav_C"/>
    <property type="match status" value="1"/>
</dbReference>
<evidence type="ECO:0000256" key="5">
    <source>
        <dbReference type="ARBA" id="ARBA00022630"/>
    </source>
</evidence>
<dbReference type="PIRSF" id="PIRSF000171">
    <property type="entry name" value="SDHA_APRA_LASPO"/>
    <property type="match status" value="1"/>
</dbReference>
<keyword evidence="8 12" id="KW-0560">Oxidoreductase</keyword>
<evidence type="ECO:0000256" key="8">
    <source>
        <dbReference type="ARBA" id="ARBA00023002"/>
    </source>
</evidence>
<evidence type="ECO:0000256" key="1">
    <source>
        <dbReference type="ARBA" id="ARBA00001974"/>
    </source>
</evidence>
<comment type="cofactor">
    <cofactor evidence="1 12">
        <name>FAD</name>
        <dbReference type="ChEBI" id="CHEBI:57692"/>
    </cofactor>
</comment>
<dbReference type="Proteomes" id="UP000238701">
    <property type="component" value="Unassembled WGS sequence"/>
</dbReference>
<dbReference type="SUPFAM" id="SSF51905">
    <property type="entry name" value="FAD/NAD(P)-binding domain"/>
    <property type="match status" value="1"/>
</dbReference>
<evidence type="ECO:0000256" key="12">
    <source>
        <dbReference type="RuleBase" id="RU362049"/>
    </source>
</evidence>
<comment type="pathway">
    <text evidence="2 12">Cofactor biosynthesis; NAD(+) biosynthesis; iminoaspartate from L-aspartate (oxidase route): step 1/1.</text>
</comment>
<keyword evidence="6 12" id="KW-0662">Pyridine nucleotide biosynthesis</keyword>
<accession>A0A2U3K8Y2</accession>
<dbReference type="Pfam" id="PF00890">
    <property type="entry name" value="FAD_binding_2"/>
    <property type="match status" value="1"/>
</dbReference>
<protein>
    <recommendedName>
        <fullName evidence="4 10">L-aspartate oxidase</fullName>
        <ecNumber evidence="4 10">1.4.3.16</ecNumber>
    </recommendedName>
</protein>
<organism evidence="15 16">
    <name type="scientific">Candidatus Sulfotelmatobacter kueseliae</name>
    <dbReference type="NCBI Taxonomy" id="2042962"/>
    <lineage>
        <taxon>Bacteria</taxon>
        <taxon>Pseudomonadati</taxon>
        <taxon>Acidobacteriota</taxon>
        <taxon>Terriglobia</taxon>
        <taxon>Terriglobales</taxon>
        <taxon>Candidatus Korobacteraceae</taxon>
        <taxon>Candidatus Sulfotelmatobacter</taxon>
    </lineage>
</organism>
<dbReference type="Gene3D" id="3.90.700.10">
    <property type="entry name" value="Succinate dehydrogenase/fumarate reductase flavoprotein, catalytic domain"/>
    <property type="match status" value="1"/>
</dbReference>
<dbReference type="EMBL" id="OMOD01000057">
    <property type="protein sequence ID" value="SPF36115.1"/>
    <property type="molecule type" value="Genomic_DNA"/>
</dbReference>
<dbReference type="NCBIfam" id="TIGR00551">
    <property type="entry name" value="nadB"/>
    <property type="match status" value="1"/>
</dbReference>
<evidence type="ECO:0000256" key="6">
    <source>
        <dbReference type="ARBA" id="ARBA00022642"/>
    </source>
</evidence>
<dbReference type="EC" id="1.4.3.16" evidence="4 10"/>
<dbReference type="FunFam" id="3.90.700.10:FF:000002">
    <property type="entry name" value="L-aspartate oxidase"/>
    <property type="match status" value="1"/>
</dbReference>
<evidence type="ECO:0000259" key="13">
    <source>
        <dbReference type="Pfam" id="PF00890"/>
    </source>
</evidence>
<proteinExistence type="inferred from homology"/>
<dbReference type="SUPFAM" id="SSF46977">
    <property type="entry name" value="Succinate dehydrogenase/fumarate reductase flavoprotein C-terminal domain"/>
    <property type="match status" value="1"/>
</dbReference>
<evidence type="ECO:0000313" key="15">
    <source>
        <dbReference type="EMBL" id="SPF36115.1"/>
    </source>
</evidence>
<gene>
    <name evidence="15" type="ORF">SBA1_150008</name>
</gene>
<name>A0A2U3K8Y2_9BACT</name>
<evidence type="ECO:0000256" key="2">
    <source>
        <dbReference type="ARBA" id="ARBA00004950"/>
    </source>
</evidence>
<dbReference type="InterPro" id="IPR003953">
    <property type="entry name" value="FAD-dep_OxRdtase_2_FAD-bd"/>
</dbReference>
<comment type="similarity">
    <text evidence="3 12">Belongs to the FAD-dependent oxidoreductase 2 family. NadB subfamily.</text>
</comment>
<evidence type="ECO:0000256" key="10">
    <source>
        <dbReference type="NCBIfam" id="TIGR00551"/>
    </source>
</evidence>
<comment type="catalytic activity">
    <reaction evidence="9">
        <text>L-aspartate + O2 = iminosuccinate + H2O2</text>
        <dbReference type="Rhea" id="RHEA:25876"/>
        <dbReference type="ChEBI" id="CHEBI:15379"/>
        <dbReference type="ChEBI" id="CHEBI:16240"/>
        <dbReference type="ChEBI" id="CHEBI:29991"/>
        <dbReference type="ChEBI" id="CHEBI:77875"/>
        <dbReference type="EC" id="1.4.3.16"/>
    </reaction>
    <physiologicalReaction direction="left-to-right" evidence="9">
        <dbReference type="Rhea" id="RHEA:25877"/>
    </physiologicalReaction>
</comment>
<dbReference type="Gene3D" id="3.50.50.60">
    <property type="entry name" value="FAD/NAD(P)-binding domain"/>
    <property type="match status" value="1"/>
</dbReference>
<dbReference type="GO" id="GO:0005737">
    <property type="term" value="C:cytoplasm"/>
    <property type="evidence" value="ECO:0007669"/>
    <property type="project" value="UniProtKB-SubCell"/>
</dbReference>
<evidence type="ECO:0000256" key="7">
    <source>
        <dbReference type="ARBA" id="ARBA00022827"/>
    </source>
</evidence>
<dbReference type="SUPFAM" id="SSF56425">
    <property type="entry name" value="Succinate dehydrogenase/fumarate reductase flavoprotein, catalytic domain"/>
    <property type="match status" value="1"/>
</dbReference>
<dbReference type="PANTHER" id="PTHR42716:SF2">
    <property type="entry name" value="L-ASPARTATE OXIDASE, CHLOROPLASTIC"/>
    <property type="match status" value="1"/>
</dbReference>
<reference evidence="16" key="1">
    <citation type="submission" date="2018-02" db="EMBL/GenBank/DDBJ databases">
        <authorList>
            <person name="Hausmann B."/>
        </authorList>
    </citation>
    <scope>NUCLEOTIDE SEQUENCE [LARGE SCALE GENOMIC DNA]</scope>
    <source>
        <strain evidence="16">Peat soil MAG SbA1</strain>
    </source>
</reference>
<dbReference type="PRINTS" id="PR00368">
    <property type="entry name" value="FADPNR"/>
</dbReference>
<dbReference type="AlphaFoldDB" id="A0A2U3K8Y2"/>
<evidence type="ECO:0000313" key="16">
    <source>
        <dbReference type="Proteomes" id="UP000238701"/>
    </source>
</evidence>
<dbReference type="UniPathway" id="UPA00253">
    <property type="reaction ID" value="UER00326"/>
</dbReference>
<feature type="domain" description="Fumarate reductase/succinate dehydrogenase flavoprotein-like C-terminal" evidence="14">
    <location>
        <begin position="428"/>
        <end position="515"/>
    </location>
</feature>
<feature type="active site" description="Proton acceptor" evidence="11">
    <location>
        <position position="277"/>
    </location>
</feature>
<evidence type="ECO:0000259" key="14">
    <source>
        <dbReference type="Pfam" id="PF02910"/>
    </source>
</evidence>
<dbReference type="OrthoDB" id="9806724at2"/>
<feature type="domain" description="FAD-dependent oxidoreductase 2 FAD-binding" evidence="13">
    <location>
        <begin position="9"/>
        <end position="381"/>
    </location>
</feature>
<dbReference type="GO" id="GO:0008734">
    <property type="term" value="F:L-aspartate oxidase activity"/>
    <property type="evidence" value="ECO:0007669"/>
    <property type="project" value="UniProtKB-UniRule"/>
</dbReference>
<evidence type="ECO:0000256" key="4">
    <source>
        <dbReference type="ARBA" id="ARBA00012173"/>
    </source>
</evidence>
<sequence length="522" mass="56437">MKGLPAETDFVVLGAGIAGLRAAIELAAAGRVLVVAKKQVPHFSAQSPPASSTALFSDEDEVSLHLQDTLNAGEGLCNPAAAKTLVEEGPERIEELIAWGTHFDPQHAKLVFEQESTHSRSRVLHAPGDSTANEIVRTLAAKAHALKNVSCAESVFVTGLVAEDGAVSGISLMDEKGVPQELASSAVLVATGGWGQIYRHTTNTETATGDGVAMAYRAGAEVSDLEFVQFHPTALYLKKAPRFPLGEELRREGAHLRTIELNRFMAKYHPMGELAPRDVVARAIIHEMEVSRAKDPFVYLDLTHLDAAKVRKRFPRVYATCMQHNIDITEDLIPVRPAAHYAVGGVRTALDGKTNIPGLFAAGEVASTGVHGANRLAGNAVLEALVFGARAGRSMRQALRAGLKGRTQLKAAYSNGPVDAGIEELIGKIQDLMWNDVGAVRMRAGMQTAIRSLEDMSPRLAHPKTRRAHEAAHIHSTALLVARSALAREESRGTHYRMDYPDHDDRKFLKHSVVRSESVRFA</sequence>
<dbReference type="GO" id="GO:0034628">
    <property type="term" value="P:'de novo' NAD+ biosynthetic process from L-aspartate"/>
    <property type="evidence" value="ECO:0007669"/>
    <property type="project" value="TreeGrafter"/>
</dbReference>